<dbReference type="InterPro" id="IPR003346">
    <property type="entry name" value="Transposase_20"/>
</dbReference>
<accession>A0ABS6CXM2</accession>
<comment type="caution">
    <text evidence="4">The sequence shown here is derived from an EMBL/GenBank/DDBJ whole genome shotgun (WGS) entry which is preliminary data.</text>
</comment>
<keyword evidence="5" id="KW-1185">Reference proteome</keyword>
<evidence type="ECO:0000313" key="5">
    <source>
        <dbReference type="Proteomes" id="UP000720508"/>
    </source>
</evidence>
<dbReference type="NCBIfam" id="NF033542">
    <property type="entry name" value="transpos_IS110"/>
    <property type="match status" value="1"/>
</dbReference>
<feature type="coiled-coil region" evidence="1">
    <location>
        <begin position="194"/>
        <end position="228"/>
    </location>
</feature>
<sequence>MTSMTDQALEVTGGVDTHGETHHTAVVDRLGRHLADQEFEATGAGYRKLLAWLLAQGTVMAVGVEGTGAYGAELARVLRQAGLRVVEVDRPDRKTRRLKGKSDPIDAYAAAVAVASGRASGTPKTRTGVVEAVRALRVPRRSAVKSRTQAVNQARQLLVTAPESLRAGLRGLTAAQLAKACARLRPGDDLADPLDAAKAALRRLGRRILALTEEIDELEAELKTLTAQAAPELLALQGVGADVAGQLLATAGDNPDRLHSEAAFAHLCGVAPIPASSGRRDRHRLNRGGDRAANHALHTIVLCRLRWDDRTRTYMERRTQQGLSKKDIMRCLKRHVAREVYRVLMRSLDHRTTTRQTTQSDLTEAA</sequence>
<name>A0ABS6CXM2_9ACTN</name>
<evidence type="ECO:0000259" key="3">
    <source>
        <dbReference type="Pfam" id="PF02371"/>
    </source>
</evidence>
<dbReference type="Proteomes" id="UP000720508">
    <property type="component" value="Unassembled WGS sequence"/>
</dbReference>
<dbReference type="Pfam" id="PF02371">
    <property type="entry name" value="Transposase_20"/>
    <property type="match status" value="1"/>
</dbReference>
<gene>
    <name evidence="4" type="ORF">KN815_49070</name>
</gene>
<organism evidence="4 5">
    <name type="scientific">Streptomyces niphimycinicus</name>
    <dbReference type="NCBI Taxonomy" id="2842201"/>
    <lineage>
        <taxon>Bacteria</taxon>
        <taxon>Bacillati</taxon>
        <taxon>Actinomycetota</taxon>
        <taxon>Actinomycetes</taxon>
        <taxon>Kitasatosporales</taxon>
        <taxon>Streptomycetaceae</taxon>
        <taxon>Streptomyces</taxon>
    </lineage>
</organism>
<dbReference type="PANTHER" id="PTHR33055">
    <property type="entry name" value="TRANSPOSASE FOR INSERTION SEQUENCE ELEMENT IS1111A"/>
    <property type="match status" value="1"/>
</dbReference>
<dbReference type="RefSeq" id="WP_216348199.1">
    <property type="nucleotide sequence ID" value="NZ_JAHLEM010001239.1"/>
</dbReference>
<dbReference type="EMBL" id="JAHLEM010001239">
    <property type="protein sequence ID" value="MBU3871721.1"/>
    <property type="molecule type" value="Genomic_DNA"/>
</dbReference>
<evidence type="ECO:0000259" key="2">
    <source>
        <dbReference type="Pfam" id="PF01548"/>
    </source>
</evidence>
<dbReference type="PANTHER" id="PTHR33055:SF16">
    <property type="entry name" value="TRANSPOSASE FOR INSERTION SEQUENCE ELEMENT IS1547"/>
    <property type="match status" value="1"/>
</dbReference>
<keyword evidence="1" id="KW-0175">Coiled coil</keyword>
<dbReference type="Pfam" id="PF01548">
    <property type="entry name" value="DEDD_Tnp_IS110"/>
    <property type="match status" value="1"/>
</dbReference>
<feature type="domain" description="Transposase IS110-like N-terminal" evidence="2">
    <location>
        <begin position="14"/>
        <end position="159"/>
    </location>
</feature>
<protein>
    <submittedName>
        <fullName evidence="4">IS110 family transposase</fullName>
    </submittedName>
</protein>
<dbReference type="InterPro" id="IPR002525">
    <property type="entry name" value="Transp_IS110-like_N"/>
</dbReference>
<feature type="domain" description="Transposase IS116/IS110/IS902 C-terminal" evidence="3">
    <location>
        <begin position="233"/>
        <end position="315"/>
    </location>
</feature>
<evidence type="ECO:0000313" key="4">
    <source>
        <dbReference type="EMBL" id="MBU3871721.1"/>
    </source>
</evidence>
<evidence type="ECO:0000256" key="1">
    <source>
        <dbReference type="SAM" id="Coils"/>
    </source>
</evidence>
<proteinExistence type="predicted"/>
<reference evidence="4 5" key="1">
    <citation type="submission" date="2021-06" db="EMBL/GenBank/DDBJ databases">
        <authorList>
            <person name="Pan X."/>
        </authorList>
    </citation>
    <scope>NUCLEOTIDE SEQUENCE [LARGE SCALE GENOMIC DNA]</scope>
    <source>
        <strain evidence="4 5">4503</strain>
    </source>
</reference>
<dbReference type="InterPro" id="IPR047650">
    <property type="entry name" value="Transpos_IS110"/>
</dbReference>